<dbReference type="Proteomes" id="UP001498421">
    <property type="component" value="Unassembled WGS sequence"/>
</dbReference>
<feature type="domain" description="Phospholipase/carboxylesterase/thioesterase" evidence="2">
    <location>
        <begin position="17"/>
        <end position="175"/>
    </location>
</feature>
<evidence type="ECO:0000313" key="4">
    <source>
        <dbReference type="Proteomes" id="UP001498421"/>
    </source>
</evidence>
<dbReference type="PANTHER" id="PTHR10655:SF63">
    <property type="entry name" value="PHOSPHOLIPASE_CARBOXYLESTERASE_THIOESTERASE DOMAIN-CONTAINING PROTEIN"/>
    <property type="match status" value="1"/>
</dbReference>
<dbReference type="EMBL" id="JAZAVK010000010">
    <property type="protein sequence ID" value="KAK7431659.1"/>
    <property type="molecule type" value="Genomic_DNA"/>
</dbReference>
<dbReference type="InterPro" id="IPR003140">
    <property type="entry name" value="PLipase/COase/thioEstase"/>
</dbReference>
<comment type="caution">
    <text evidence="3">The sequence shown here is derived from an EMBL/GenBank/DDBJ whole genome shotgun (WGS) entry which is preliminary data.</text>
</comment>
<comment type="similarity">
    <text evidence="1">Belongs to the AB hydrolase superfamily. AB hydrolase 2 family.</text>
</comment>
<reference evidence="3 4" key="1">
    <citation type="journal article" date="2025" name="Microbiol. Resour. Announc.">
        <title>Draft genome sequences for Neonectria magnoliae and Neonectria punicea, canker pathogens of Liriodendron tulipifera and Acer saccharum in West Virginia.</title>
        <authorList>
            <person name="Petronek H.M."/>
            <person name="Kasson M.T."/>
            <person name="Metheny A.M."/>
            <person name="Stauder C.M."/>
            <person name="Lovett B."/>
            <person name="Lynch S.C."/>
            <person name="Garnas J.R."/>
            <person name="Kasson L.R."/>
            <person name="Stajich J.E."/>
        </authorList>
    </citation>
    <scope>NUCLEOTIDE SEQUENCE [LARGE SCALE GENOMIC DNA]</scope>
    <source>
        <strain evidence="3 4">NRRL 64651</strain>
    </source>
</reference>
<organism evidence="3 4">
    <name type="scientific">Neonectria magnoliae</name>
    <dbReference type="NCBI Taxonomy" id="2732573"/>
    <lineage>
        <taxon>Eukaryota</taxon>
        <taxon>Fungi</taxon>
        <taxon>Dikarya</taxon>
        <taxon>Ascomycota</taxon>
        <taxon>Pezizomycotina</taxon>
        <taxon>Sordariomycetes</taxon>
        <taxon>Hypocreomycetidae</taxon>
        <taxon>Hypocreales</taxon>
        <taxon>Nectriaceae</taxon>
        <taxon>Neonectria</taxon>
    </lineage>
</organism>
<dbReference type="PANTHER" id="PTHR10655">
    <property type="entry name" value="LYSOPHOSPHOLIPASE-RELATED"/>
    <property type="match status" value="1"/>
</dbReference>
<keyword evidence="4" id="KW-1185">Reference proteome</keyword>
<sequence length="290" mass="31817">MSKEADTTIVSSDSFGCIHVLEPKSQHTHTAILLHGRGSTGEEFSEELFDTKLSGNITLAENLPGWRWVFPSSRELWSTAFEEEMPAWFEAHSLTDITARQDLQPAGIRESVRHLEGILNEEVQRLGGKAEKVVLGGVSQGGAIGLWTLLCPSNAERRLGAFIGASTWLPFATNIDTFLGKDAISSRDDGKAETDSNEGDAFVVDMMTQTKSSLAHRGPFLSTPVFLGHGIDDAYVDIELGQQARHVLTQIGLTVEWKEYSGAEQEGHWLKAPEEVDDIARFLSTHVANL</sequence>
<evidence type="ECO:0000313" key="3">
    <source>
        <dbReference type="EMBL" id="KAK7431659.1"/>
    </source>
</evidence>
<dbReference type="InterPro" id="IPR029058">
    <property type="entry name" value="AB_hydrolase_fold"/>
</dbReference>
<name>A0ABR1IF76_9HYPO</name>
<dbReference type="InterPro" id="IPR050565">
    <property type="entry name" value="LYPA1-2/EST-like"/>
</dbReference>
<proteinExistence type="inferred from homology"/>
<dbReference type="Gene3D" id="3.40.50.1820">
    <property type="entry name" value="alpha/beta hydrolase"/>
    <property type="match status" value="1"/>
</dbReference>
<gene>
    <name evidence="3" type="ORF">QQZ08_001878</name>
</gene>
<dbReference type="Pfam" id="PF02230">
    <property type="entry name" value="Abhydrolase_2"/>
    <property type="match status" value="1"/>
</dbReference>
<accession>A0ABR1IF76</accession>
<evidence type="ECO:0000256" key="1">
    <source>
        <dbReference type="ARBA" id="ARBA00006499"/>
    </source>
</evidence>
<dbReference type="SUPFAM" id="SSF53474">
    <property type="entry name" value="alpha/beta-Hydrolases"/>
    <property type="match status" value="1"/>
</dbReference>
<protein>
    <recommendedName>
        <fullName evidence="2">Phospholipase/carboxylesterase/thioesterase domain-containing protein</fullName>
    </recommendedName>
</protein>
<evidence type="ECO:0000259" key="2">
    <source>
        <dbReference type="Pfam" id="PF02230"/>
    </source>
</evidence>